<dbReference type="PROSITE" id="PS52029">
    <property type="entry name" value="LD_TPASE"/>
    <property type="match status" value="1"/>
</dbReference>
<evidence type="ECO:0000256" key="8">
    <source>
        <dbReference type="SAM" id="MobiDB-lite"/>
    </source>
</evidence>
<dbReference type="InterPro" id="IPR005490">
    <property type="entry name" value="LD_TPept_cat_dom"/>
</dbReference>
<evidence type="ECO:0000256" key="2">
    <source>
        <dbReference type="ARBA" id="ARBA00005992"/>
    </source>
</evidence>
<feature type="region of interest" description="Disordered" evidence="8">
    <location>
        <begin position="255"/>
        <end position="289"/>
    </location>
</feature>
<dbReference type="SUPFAM" id="SSF141523">
    <property type="entry name" value="L,D-transpeptidase catalytic domain-like"/>
    <property type="match status" value="1"/>
</dbReference>
<evidence type="ECO:0000259" key="10">
    <source>
        <dbReference type="PROSITE" id="PS52029"/>
    </source>
</evidence>
<dbReference type="AlphaFoldDB" id="A0A161QE87"/>
<evidence type="ECO:0000313" key="11">
    <source>
        <dbReference type="EMBL" id="KYG62325.1"/>
    </source>
</evidence>
<keyword evidence="6 7" id="KW-0961">Cell wall biogenesis/degradation</keyword>
<keyword evidence="9" id="KW-0732">Signal</keyword>
<dbReference type="GO" id="GO:0016740">
    <property type="term" value="F:transferase activity"/>
    <property type="evidence" value="ECO:0007669"/>
    <property type="project" value="UniProtKB-KW"/>
</dbReference>
<comment type="caution">
    <text evidence="11">The sequence shown here is derived from an EMBL/GenBank/DDBJ whole genome shotgun (WGS) entry which is preliminary data.</text>
</comment>
<reference evidence="11 12" key="1">
    <citation type="submission" date="2016-03" db="EMBL/GenBank/DDBJ databases">
        <authorList>
            <person name="Ploux O."/>
        </authorList>
    </citation>
    <scope>NUCLEOTIDE SEQUENCE [LARGE SCALE GENOMIC DNA]</scope>
    <source>
        <strain evidence="11 12">EC13</strain>
    </source>
</reference>
<evidence type="ECO:0000256" key="6">
    <source>
        <dbReference type="ARBA" id="ARBA00023316"/>
    </source>
</evidence>
<evidence type="ECO:0000256" key="9">
    <source>
        <dbReference type="SAM" id="SignalP"/>
    </source>
</evidence>
<feature type="active site" description="Nucleophile" evidence="7">
    <location>
        <position position="199"/>
    </location>
</feature>
<dbReference type="GO" id="GO:0009252">
    <property type="term" value="P:peptidoglycan biosynthetic process"/>
    <property type="evidence" value="ECO:0007669"/>
    <property type="project" value="UniProtKB-KW"/>
</dbReference>
<sequence>MARLILVLSALLLGYSQTQAAALFGRPSKIIDSNDSNSSSAGSSYYTPYTSGSSSYSATGGGCGSVPSHVKTAFGEAKRFTQTCSYAQLSPGKMIAVNDYSGDGRPTMYIFDQDGNCVKGFPISWGVGSDRSGRLEACSTENSRKTPPGFHLTAVHNGARYNSSNSLGMAGLSGQDSLGQRGVIIHGTSPAGTSNTWGCTGVNYEDLSTVMKTLGVGSLVYNYFGGARASNCSDNSGMERPAQCQPEAAAVAAARSNGVSSSKYSGKSKYSTNSGRSKDTNSTKRKGAK</sequence>
<comment type="similarity">
    <text evidence="2">Belongs to the YkuD family.</text>
</comment>
<organism evidence="11 12">
    <name type="scientific">Bdellovibrio bacteriovorus</name>
    <dbReference type="NCBI Taxonomy" id="959"/>
    <lineage>
        <taxon>Bacteria</taxon>
        <taxon>Pseudomonadati</taxon>
        <taxon>Bdellovibrionota</taxon>
        <taxon>Bdellovibrionia</taxon>
        <taxon>Bdellovibrionales</taxon>
        <taxon>Pseudobdellovibrionaceae</taxon>
        <taxon>Bdellovibrio</taxon>
    </lineage>
</organism>
<evidence type="ECO:0000256" key="7">
    <source>
        <dbReference type="PROSITE-ProRule" id="PRU01373"/>
    </source>
</evidence>
<dbReference type="GO" id="GO:0071555">
    <property type="term" value="P:cell wall organization"/>
    <property type="evidence" value="ECO:0007669"/>
    <property type="project" value="UniProtKB-UniRule"/>
</dbReference>
<dbReference type="GO" id="GO:0008360">
    <property type="term" value="P:regulation of cell shape"/>
    <property type="evidence" value="ECO:0007669"/>
    <property type="project" value="UniProtKB-UniRule"/>
</dbReference>
<dbReference type="RefSeq" id="WP_063209751.1">
    <property type="nucleotide sequence ID" value="NZ_LUKD01000009.1"/>
</dbReference>
<feature type="domain" description="L,D-TPase catalytic" evidence="10">
    <location>
        <begin position="97"/>
        <end position="223"/>
    </location>
</feature>
<keyword evidence="4 7" id="KW-0133">Cell shape</keyword>
<dbReference type="EMBL" id="LUKD01000009">
    <property type="protein sequence ID" value="KYG62325.1"/>
    <property type="molecule type" value="Genomic_DNA"/>
</dbReference>
<feature type="compositionally biased region" description="Low complexity" evidence="8">
    <location>
        <begin position="255"/>
        <end position="275"/>
    </location>
</feature>
<dbReference type="OrthoDB" id="9787225at2"/>
<dbReference type="InterPro" id="IPR038063">
    <property type="entry name" value="Transpep_catalytic_dom"/>
</dbReference>
<evidence type="ECO:0000256" key="4">
    <source>
        <dbReference type="ARBA" id="ARBA00022960"/>
    </source>
</evidence>
<keyword evidence="5 7" id="KW-0573">Peptidoglycan synthesis</keyword>
<proteinExistence type="inferred from homology"/>
<dbReference type="Proteomes" id="UP000075799">
    <property type="component" value="Unassembled WGS sequence"/>
</dbReference>
<name>A0A161QE87_BDEBC</name>
<feature type="chain" id="PRO_5007825139" description="L,D-TPase catalytic domain-containing protein" evidence="9">
    <location>
        <begin position="21"/>
        <end position="289"/>
    </location>
</feature>
<feature type="signal peptide" evidence="9">
    <location>
        <begin position="1"/>
        <end position="20"/>
    </location>
</feature>
<accession>A0A161QE87</accession>
<gene>
    <name evidence="11" type="ORF">AZI87_17530</name>
</gene>
<protein>
    <recommendedName>
        <fullName evidence="10">L,D-TPase catalytic domain-containing protein</fullName>
    </recommendedName>
</protein>
<evidence type="ECO:0000256" key="1">
    <source>
        <dbReference type="ARBA" id="ARBA00004752"/>
    </source>
</evidence>
<evidence type="ECO:0000256" key="5">
    <source>
        <dbReference type="ARBA" id="ARBA00022984"/>
    </source>
</evidence>
<dbReference type="Pfam" id="PF03734">
    <property type="entry name" value="YkuD"/>
    <property type="match status" value="1"/>
</dbReference>
<keyword evidence="3" id="KW-0808">Transferase</keyword>
<feature type="active site" description="Proton donor/acceptor" evidence="7">
    <location>
        <position position="186"/>
    </location>
</feature>
<evidence type="ECO:0000313" key="12">
    <source>
        <dbReference type="Proteomes" id="UP000075799"/>
    </source>
</evidence>
<dbReference type="GO" id="GO:0004180">
    <property type="term" value="F:carboxypeptidase activity"/>
    <property type="evidence" value="ECO:0007669"/>
    <property type="project" value="UniProtKB-ARBA"/>
</dbReference>
<comment type="pathway">
    <text evidence="1 7">Cell wall biogenesis; peptidoglycan biosynthesis.</text>
</comment>
<evidence type="ECO:0000256" key="3">
    <source>
        <dbReference type="ARBA" id="ARBA00022679"/>
    </source>
</evidence>